<name>A0ABM8BGE7_9LACO</name>
<dbReference type="EMBL" id="AP026803">
    <property type="protein sequence ID" value="BDR60348.1"/>
    <property type="molecule type" value="Genomic_DNA"/>
</dbReference>
<organism evidence="1 2">
    <name type="scientific">Lactobacillus xylocopicola</name>
    <dbReference type="NCBI Taxonomy" id="2976676"/>
    <lineage>
        <taxon>Bacteria</taxon>
        <taxon>Bacillati</taxon>
        <taxon>Bacillota</taxon>
        <taxon>Bacilli</taxon>
        <taxon>Lactobacillales</taxon>
        <taxon>Lactobacillaceae</taxon>
        <taxon>Lactobacillus</taxon>
    </lineage>
</organism>
<evidence type="ECO:0000313" key="2">
    <source>
        <dbReference type="Proteomes" id="UP001321741"/>
    </source>
</evidence>
<sequence>MEYCRDNNFYVSLTEEQSDFYKTGRVVSVDSQKVLIDEKTYNKDFEFDTTDEPPTKISDILTLEFVSEKNYLYGQYLKQKNKQLKS</sequence>
<accession>A0ABM8BGE7</accession>
<protein>
    <submittedName>
        <fullName evidence="1">Uncharacterized protein</fullName>
    </submittedName>
</protein>
<gene>
    <name evidence="1" type="ORF">KIM322_06090</name>
</gene>
<proteinExistence type="predicted"/>
<dbReference type="Proteomes" id="UP001321741">
    <property type="component" value="Chromosome"/>
</dbReference>
<reference evidence="1 2" key="1">
    <citation type="journal article" date="2023" name="Microbiol. Spectr.">
        <title>Symbiosis of Carpenter Bees with Uncharacterized Lactic Acid Bacteria Showing NAD Auxotrophy.</title>
        <authorList>
            <person name="Kawasaki S."/>
            <person name="Ozawa K."/>
            <person name="Mori T."/>
            <person name="Yamamoto A."/>
            <person name="Ito M."/>
            <person name="Ohkuma M."/>
            <person name="Sakamoto M."/>
            <person name="Matsutani M."/>
        </authorList>
    </citation>
    <scope>NUCLEOTIDE SEQUENCE [LARGE SCALE GENOMIC DNA]</scope>
    <source>
        <strain evidence="1 2">Kim32-2</strain>
    </source>
</reference>
<keyword evidence="2" id="KW-1185">Reference proteome</keyword>
<evidence type="ECO:0000313" key="1">
    <source>
        <dbReference type="EMBL" id="BDR60348.1"/>
    </source>
</evidence>